<evidence type="ECO:0000256" key="1">
    <source>
        <dbReference type="SAM" id="MobiDB-lite"/>
    </source>
</evidence>
<sequence>MEDSIPVECTNPSEPTADPGQEAYELPIRHSEDGPGVFRALFEDPGDLWQSGTLQCYYSRWKALLEHHFAEAPSEYKAIGGTRCSGLNISFADFLPMAIDVCNELSRGEVVNLTELAESLVNEDLVTRDAARFPHIKQLVFATLGWVSMLYVPSKDYIDGNLAIQVRSGSINSRRLHTWVRPEQAMESITGSLRDVLRDFSNDIRGPLSCIRDTAGPAEMDVLKATNLNFFVLAKLGGLRIIWVDSICMHLELDRREKAVMIFQHPSICALMCSAGDKGMYLDKAATRGLANDSLLVRLCCADCTQEPLYDEIGAPDVRSVYSAQHDFPFFGDRLIALQEYVRLIEPMDLRALYYDRRDLARFMSVWTTIVFGAITLLLATLGVFLAAGQIGTTFKPD</sequence>
<keyword evidence="4" id="KW-1185">Reference proteome</keyword>
<proteinExistence type="predicted"/>
<keyword evidence="2" id="KW-0812">Transmembrane</keyword>
<feature type="transmembrane region" description="Helical" evidence="2">
    <location>
        <begin position="366"/>
        <end position="388"/>
    </location>
</feature>
<reference evidence="3" key="1">
    <citation type="submission" date="2022-09" db="EMBL/GenBank/DDBJ databases">
        <title>Fusarium specimens isolated from Avocado Roots.</title>
        <authorList>
            <person name="Stajich J."/>
            <person name="Roper C."/>
            <person name="Heimlech-Rivalta G."/>
        </authorList>
    </citation>
    <scope>NUCLEOTIDE SEQUENCE</scope>
    <source>
        <strain evidence="3">CF00136</strain>
    </source>
</reference>
<comment type="caution">
    <text evidence="3">The sequence shown here is derived from an EMBL/GenBank/DDBJ whole genome shotgun (WGS) entry which is preliminary data.</text>
</comment>
<dbReference type="OrthoDB" id="5428890at2759"/>
<evidence type="ECO:0000313" key="4">
    <source>
        <dbReference type="Proteomes" id="UP001152049"/>
    </source>
</evidence>
<gene>
    <name evidence="3" type="ORF">NW762_006377</name>
</gene>
<feature type="region of interest" description="Disordered" evidence="1">
    <location>
        <begin position="1"/>
        <end position="20"/>
    </location>
</feature>
<evidence type="ECO:0000256" key="2">
    <source>
        <dbReference type="SAM" id="Phobius"/>
    </source>
</evidence>
<dbReference type="EMBL" id="JAOQAZ010000010">
    <property type="protein sequence ID" value="KAJ4263558.1"/>
    <property type="molecule type" value="Genomic_DNA"/>
</dbReference>
<organism evidence="3 4">
    <name type="scientific">Fusarium torreyae</name>
    <dbReference type="NCBI Taxonomy" id="1237075"/>
    <lineage>
        <taxon>Eukaryota</taxon>
        <taxon>Fungi</taxon>
        <taxon>Dikarya</taxon>
        <taxon>Ascomycota</taxon>
        <taxon>Pezizomycotina</taxon>
        <taxon>Sordariomycetes</taxon>
        <taxon>Hypocreomycetidae</taxon>
        <taxon>Hypocreales</taxon>
        <taxon>Nectriaceae</taxon>
        <taxon>Fusarium</taxon>
    </lineage>
</organism>
<keyword evidence="2" id="KW-1133">Transmembrane helix</keyword>
<name>A0A9W8S400_9HYPO</name>
<evidence type="ECO:0000313" key="3">
    <source>
        <dbReference type="EMBL" id="KAJ4263558.1"/>
    </source>
</evidence>
<keyword evidence="2" id="KW-0472">Membrane</keyword>
<accession>A0A9W8S400</accession>
<dbReference type="AlphaFoldDB" id="A0A9W8S400"/>
<protein>
    <submittedName>
        <fullName evidence="3">Uncharacterized protein</fullName>
    </submittedName>
</protein>
<dbReference type="Proteomes" id="UP001152049">
    <property type="component" value="Unassembled WGS sequence"/>
</dbReference>